<dbReference type="AlphaFoldDB" id="A0AA35M6J3"/>
<proteinExistence type="predicted"/>
<name>A0AA35M6J3_9HYPO</name>
<keyword evidence="3" id="KW-1185">Reference proteome</keyword>
<reference evidence="2" key="1">
    <citation type="submission" date="2023-01" db="EMBL/GenBank/DDBJ databases">
        <authorList>
            <person name="Piombo E."/>
        </authorList>
    </citation>
    <scope>NUCLEOTIDE SEQUENCE</scope>
</reference>
<sequence>MSLMARLQNKKRQRPDDAILQDHSGNTKPVKKSKTRSEIEYDNWVNWKPPPGFYDRLSKIHLIHKALEEFDRHTKTQRHRHLRPRFSFPVDEHVSGAVLYDDNPPCYFHAL</sequence>
<evidence type="ECO:0000313" key="3">
    <source>
        <dbReference type="Proteomes" id="UP001160390"/>
    </source>
</evidence>
<protein>
    <submittedName>
        <fullName evidence="2">Uncharacterized protein</fullName>
    </submittedName>
</protein>
<evidence type="ECO:0000256" key="1">
    <source>
        <dbReference type="SAM" id="MobiDB-lite"/>
    </source>
</evidence>
<comment type="caution">
    <text evidence="2">The sequence shown here is derived from an EMBL/GenBank/DDBJ whole genome shotgun (WGS) entry which is preliminary data.</text>
</comment>
<feature type="region of interest" description="Disordered" evidence="1">
    <location>
        <begin position="1"/>
        <end position="34"/>
    </location>
</feature>
<accession>A0AA35M6J3</accession>
<dbReference type="EMBL" id="CABFNP030001114">
    <property type="protein sequence ID" value="CAI6091373.1"/>
    <property type="molecule type" value="Genomic_DNA"/>
</dbReference>
<gene>
    <name evidence="2" type="ORF">CCHLO57077_00019577</name>
</gene>
<organism evidence="2 3">
    <name type="scientific">Clonostachys chloroleuca</name>
    <dbReference type="NCBI Taxonomy" id="1926264"/>
    <lineage>
        <taxon>Eukaryota</taxon>
        <taxon>Fungi</taxon>
        <taxon>Dikarya</taxon>
        <taxon>Ascomycota</taxon>
        <taxon>Pezizomycotina</taxon>
        <taxon>Sordariomycetes</taxon>
        <taxon>Hypocreomycetidae</taxon>
        <taxon>Hypocreales</taxon>
        <taxon>Bionectriaceae</taxon>
        <taxon>Clonostachys</taxon>
    </lineage>
</organism>
<dbReference type="Proteomes" id="UP001160390">
    <property type="component" value="Unassembled WGS sequence"/>
</dbReference>
<evidence type="ECO:0000313" key="2">
    <source>
        <dbReference type="EMBL" id="CAI6091373.1"/>
    </source>
</evidence>